<keyword evidence="1" id="KW-0411">Iron-sulfur</keyword>
<keyword evidence="1" id="KW-0831">Ubiquinone biosynthesis</keyword>
<comment type="subunit">
    <text evidence="1">Forms a heterodimer with UbiU.</text>
</comment>
<dbReference type="GO" id="GO:0051539">
    <property type="term" value="F:4 iron, 4 sulfur cluster binding"/>
    <property type="evidence" value="ECO:0007669"/>
    <property type="project" value="UniProtKB-UniRule"/>
</dbReference>
<feature type="binding site" evidence="1">
    <location>
        <position position="175"/>
    </location>
    <ligand>
        <name>[4Fe-4S] cluster</name>
        <dbReference type="ChEBI" id="CHEBI:49883"/>
    </ligand>
</feature>
<keyword evidence="1" id="KW-0479">Metal-binding</keyword>
<dbReference type="STRING" id="1445510.YC6258_01223"/>
<dbReference type="PANTHER" id="PTHR30217">
    <property type="entry name" value="PEPTIDASE U32 FAMILY"/>
    <property type="match status" value="1"/>
</dbReference>
<comment type="function">
    <text evidence="1">Required for O(2)-independent ubiquinone (coenzyme Q) biosynthesis. Together with UbiU, is essential for the C6-hydroxylation reaction in the oxygen-independent ubiquinone biosynthesis pathway.</text>
</comment>
<keyword evidence="1" id="KW-0408">Iron</keyword>
<comment type="pathway">
    <text evidence="1">Cofactor biosynthesis; ubiquinone biosynthesis.</text>
</comment>
<sequence length="288" mass="33081">MKITIGANQFYWNRNETFDFYHQLLSAPVERVYLGETICPKRKELRYDDWLDIARQLSERGKEVVLSSLTLLESESDFRQIRQICANEQYLVEANDIAAVQIASELNKRFVLGPAINIYSSATLDFLVRQGAVTWVPPVEIGYQQIDTIYSQALTSVNLEIFAYGYLPLAYSARCYSARHHQYQKDQCQKICIEYPDGIQIFSQDGEPVFNLNGISTQSGKIAQLITEIPRMELMNVDYVRLSPVKNGFFETIERYHKALTGQPDPMIPIARSGCNGYWFEEAGKEWV</sequence>
<evidence type="ECO:0000313" key="3">
    <source>
        <dbReference type="Proteomes" id="UP000032266"/>
    </source>
</evidence>
<dbReference type="InterPro" id="IPR051454">
    <property type="entry name" value="RNA/ubiquinone_mod_enzymes"/>
</dbReference>
<dbReference type="InterPro" id="IPR001539">
    <property type="entry name" value="Peptidase_U32"/>
</dbReference>
<feature type="binding site" evidence="1">
    <location>
        <position position="39"/>
    </location>
    <ligand>
        <name>[4Fe-4S] cluster</name>
        <dbReference type="ChEBI" id="CHEBI:49883"/>
    </ligand>
</feature>
<dbReference type="PANTHER" id="PTHR30217:SF11">
    <property type="entry name" value="UBIQUINONE BIOSYNTHESIS PROTEIN UBIV"/>
    <property type="match status" value="1"/>
</dbReference>
<dbReference type="InterPro" id="IPR043693">
    <property type="entry name" value="UbiV"/>
</dbReference>
<dbReference type="Pfam" id="PF01136">
    <property type="entry name" value="Peptidase_U32"/>
    <property type="match status" value="1"/>
</dbReference>
<organism evidence="2 3">
    <name type="scientific">Gynuella sunshinyii YC6258</name>
    <dbReference type="NCBI Taxonomy" id="1445510"/>
    <lineage>
        <taxon>Bacteria</taxon>
        <taxon>Pseudomonadati</taxon>
        <taxon>Pseudomonadota</taxon>
        <taxon>Gammaproteobacteria</taxon>
        <taxon>Oceanospirillales</taxon>
        <taxon>Saccharospirillaceae</taxon>
        <taxon>Gynuella</taxon>
    </lineage>
</organism>
<comment type="similarity">
    <text evidence="1">Belongs to the peptidase U32 family. UbiV subfamily.</text>
</comment>
<keyword evidence="1" id="KW-0004">4Fe-4S</keyword>
<name>A0A0C5VGH4_9GAMM</name>
<accession>A0A0C5VGH4</accession>
<keyword evidence="3" id="KW-1185">Reference proteome</keyword>
<dbReference type="NCBIfam" id="NF011991">
    <property type="entry name" value="PRK15447.1"/>
    <property type="match status" value="1"/>
</dbReference>
<feature type="binding site" evidence="1">
    <location>
        <position position="188"/>
    </location>
    <ligand>
        <name>[4Fe-4S] cluster</name>
        <dbReference type="ChEBI" id="CHEBI:49883"/>
    </ligand>
</feature>
<proteinExistence type="inferred from homology"/>
<dbReference type="GO" id="GO:0006744">
    <property type="term" value="P:ubiquinone biosynthetic process"/>
    <property type="evidence" value="ECO:0007669"/>
    <property type="project" value="UniProtKB-UniRule"/>
</dbReference>
<keyword evidence="2" id="KW-0378">Hydrolase</keyword>
<dbReference type="HAMAP" id="MF_02233">
    <property type="entry name" value="UbiV"/>
    <property type="match status" value="1"/>
</dbReference>
<dbReference type="KEGG" id="gsn:YC6258_01223"/>
<evidence type="ECO:0000256" key="1">
    <source>
        <dbReference type="HAMAP-Rule" id="MF_02233"/>
    </source>
</evidence>
<dbReference type="AlphaFoldDB" id="A0A0C5VGH4"/>
<dbReference type="EMBL" id="CP007142">
    <property type="protein sequence ID" value="AJQ93271.1"/>
    <property type="molecule type" value="Genomic_DNA"/>
</dbReference>
<protein>
    <recommendedName>
        <fullName evidence="1">Ubiquinone biosynthesis protein UbiV</fullName>
    </recommendedName>
</protein>
<reference evidence="2 3" key="1">
    <citation type="submission" date="2014-01" db="EMBL/GenBank/DDBJ databases">
        <title>Full genme sequencing of cellulolytic bacterium Gynuella sunshinyii YC6258T gen. nov., sp. nov.</title>
        <authorList>
            <person name="Khan H."/>
            <person name="Chung E.J."/>
            <person name="Chung Y.R."/>
        </authorList>
    </citation>
    <scope>NUCLEOTIDE SEQUENCE [LARGE SCALE GENOMIC DNA]</scope>
    <source>
        <strain evidence="2 3">YC6258</strain>
    </source>
</reference>
<dbReference type="RefSeq" id="WP_044616120.1">
    <property type="nucleotide sequence ID" value="NZ_CP007142.1"/>
</dbReference>
<dbReference type="GO" id="GO:0006508">
    <property type="term" value="P:proteolysis"/>
    <property type="evidence" value="ECO:0007669"/>
    <property type="project" value="UniProtKB-KW"/>
</dbReference>
<dbReference type="UniPathway" id="UPA00232"/>
<dbReference type="GO" id="GO:0046872">
    <property type="term" value="F:metal ion binding"/>
    <property type="evidence" value="ECO:0007669"/>
    <property type="project" value="UniProtKB-KW"/>
</dbReference>
<feature type="binding site" evidence="1">
    <location>
        <position position="192"/>
    </location>
    <ligand>
        <name>[4Fe-4S] cluster</name>
        <dbReference type="ChEBI" id="CHEBI:49883"/>
    </ligand>
</feature>
<dbReference type="HOGENOM" id="CLU_056172_0_0_6"/>
<dbReference type="GO" id="GO:0008233">
    <property type="term" value="F:peptidase activity"/>
    <property type="evidence" value="ECO:0007669"/>
    <property type="project" value="UniProtKB-KW"/>
</dbReference>
<dbReference type="Proteomes" id="UP000032266">
    <property type="component" value="Chromosome"/>
</dbReference>
<dbReference type="OrthoDB" id="8523349at2"/>
<evidence type="ECO:0000313" key="2">
    <source>
        <dbReference type="EMBL" id="AJQ93271.1"/>
    </source>
</evidence>
<comment type="cofactor">
    <cofactor evidence="1">
        <name>[4Fe-4S] cluster</name>
        <dbReference type="ChEBI" id="CHEBI:49883"/>
    </cofactor>
</comment>
<keyword evidence="2" id="KW-0645">Protease</keyword>
<gene>
    <name evidence="1" type="primary">ubiV</name>
    <name evidence="2" type="ORF">YC6258_01223</name>
</gene>